<dbReference type="GO" id="GO:0016787">
    <property type="term" value="F:hydrolase activity"/>
    <property type="evidence" value="ECO:0007669"/>
    <property type="project" value="UniProtKB-KW"/>
</dbReference>
<dbReference type="EnsemblMetazoa" id="ASIC002108-RA">
    <property type="protein sequence ID" value="ASIC002108-PA"/>
    <property type="gene ID" value="ASIC002108"/>
</dbReference>
<name>A0A084VBS6_ANOSI</name>
<evidence type="ECO:0000313" key="1">
    <source>
        <dbReference type="EMBL" id="KFB35420.1"/>
    </source>
</evidence>
<proteinExistence type="predicted"/>
<dbReference type="AlphaFoldDB" id="A0A084VBS6"/>
<organism evidence="1">
    <name type="scientific">Anopheles sinensis</name>
    <name type="common">Mosquito</name>
    <dbReference type="NCBI Taxonomy" id="74873"/>
    <lineage>
        <taxon>Eukaryota</taxon>
        <taxon>Metazoa</taxon>
        <taxon>Ecdysozoa</taxon>
        <taxon>Arthropoda</taxon>
        <taxon>Hexapoda</taxon>
        <taxon>Insecta</taxon>
        <taxon>Pterygota</taxon>
        <taxon>Neoptera</taxon>
        <taxon>Endopterygota</taxon>
        <taxon>Diptera</taxon>
        <taxon>Nematocera</taxon>
        <taxon>Culicoidea</taxon>
        <taxon>Culicidae</taxon>
        <taxon>Anophelinae</taxon>
        <taxon>Anopheles</taxon>
    </lineage>
</organism>
<dbReference type="Proteomes" id="UP000030765">
    <property type="component" value="Unassembled WGS sequence"/>
</dbReference>
<dbReference type="VEuPathDB" id="VectorBase:ASIC002108"/>
<gene>
    <name evidence="1" type="ORF">ZHAS_00002108</name>
</gene>
<keyword evidence="3" id="KW-1185">Reference proteome</keyword>
<evidence type="ECO:0000313" key="3">
    <source>
        <dbReference type="Proteomes" id="UP000030765"/>
    </source>
</evidence>
<sequence>MTPLGGGSWTREGGDSIVCFFPTPPGLVLKAHPIPGLKTASRESPEPVACPDDCVNMWHVVQCDESLIDELHLVPGRCALFAGGITVCAIGMYAVGWST</sequence>
<evidence type="ECO:0000313" key="2">
    <source>
        <dbReference type="EnsemblMetazoa" id="ASIC002108-PA"/>
    </source>
</evidence>
<accession>A0A084VBS6</accession>
<keyword evidence="1" id="KW-0378">Hydrolase</keyword>
<reference evidence="1 3" key="1">
    <citation type="journal article" date="2014" name="BMC Genomics">
        <title>Genome sequence of Anopheles sinensis provides insight into genetics basis of mosquito competence for malaria parasites.</title>
        <authorList>
            <person name="Zhou D."/>
            <person name="Zhang D."/>
            <person name="Ding G."/>
            <person name="Shi L."/>
            <person name="Hou Q."/>
            <person name="Ye Y."/>
            <person name="Xu Y."/>
            <person name="Zhou H."/>
            <person name="Xiong C."/>
            <person name="Li S."/>
            <person name="Yu J."/>
            <person name="Hong S."/>
            <person name="Yu X."/>
            <person name="Zou P."/>
            <person name="Chen C."/>
            <person name="Chang X."/>
            <person name="Wang W."/>
            <person name="Lv Y."/>
            <person name="Sun Y."/>
            <person name="Ma L."/>
            <person name="Shen B."/>
            <person name="Zhu C."/>
        </authorList>
    </citation>
    <scope>NUCLEOTIDE SEQUENCE [LARGE SCALE GENOMIC DNA]</scope>
</reference>
<dbReference type="EMBL" id="KE524530">
    <property type="protein sequence ID" value="KFB35420.1"/>
    <property type="molecule type" value="Genomic_DNA"/>
</dbReference>
<reference evidence="2" key="2">
    <citation type="submission" date="2020-05" db="UniProtKB">
        <authorList>
            <consortium name="EnsemblMetazoa"/>
        </authorList>
    </citation>
    <scope>IDENTIFICATION</scope>
</reference>
<dbReference type="EMBL" id="ATLV01009437">
    <property type="status" value="NOT_ANNOTATED_CDS"/>
    <property type="molecule type" value="Genomic_DNA"/>
</dbReference>
<protein>
    <submittedName>
        <fullName evidence="1 2">Glycosyhydrolase</fullName>
    </submittedName>
</protein>